<dbReference type="OrthoDB" id="406533at2759"/>
<dbReference type="Proteomes" id="UP000604046">
    <property type="component" value="Unassembled WGS sequence"/>
</dbReference>
<keyword evidence="1" id="KW-0812">Transmembrane</keyword>
<keyword evidence="3" id="KW-1185">Reference proteome</keyword>
<keyword evidence="1" id="KW-1133">Transmembrane helix</keyword>
<organism evidence="2 3">
    <name type="scientific">Symbiodinium natans</name>
    <dbReference type="NCBI Taxonomy" id="878477"/>
    <lineage>
        <taxon>Eukaryota</taxon>
        <taxon>Sar</taxon>
        <taxon>Alveolata</taxon>
        <taxon>Dinophyceae</taxon>
        <taxon>Suessiales</taxon>
        <taxon>Symbiodiniaceae</taxon>
        <taxon>Symbiodinium</taxon>
    </lineage>
</organism>
<comment type="caution">
    <text evidence="2">The sequence shown here is derived from an EMBL/GenBank/DDBJ whole genome shotgun (WGS) entry which is preliminary data.</text>
</comment>
<feature type="transmembrane region" description="Helical" evidence="1">
    <location>
        <begin position="254"/>
        <end position="273"/>
    </location>
</feature>
<gene>
    <name evidence="2" type="ORF">SNAT2548_LOCUS1710</name>
</gene>
<name>A0A812HLM3_9DINO</name>
<evidence type="ECO:0000313" key="3">
    <source>
        <dbReference type="Proteomes" id="UP000604046"/>
    </source>
</evidence>
<keyword evidence="1" id="KW-0472">Membrane</keyword>
<accession>A0A812HLM3</accession>
<sequence>MEIDPRIGALFRFTCVNGLLQAFVFEDWSLILVGTATWHLLVWAWLETSTRSARVAGVTWVRLAMMVPFLGYPCYWISRMPHTWESDLWSVQTDLVMALWLLLYGAAENTDSLSETLHEMFAGFYAAAGLWKFNSDFLDPKASCASVFFSQHVTYFCSMLPWESQLGLAESVLPFVPLGGVGVELAMALTLALGRLDRRFARLGLLFILYFHLWVCITPRPNNISLFAVQCASRLVIVVDPLQLEATGRKLRGHVIALSVVAALAVAYGVQAAFEPLNWSFLAYGFLFLFLHWAMVMEKGEKGAAAQAPAKKVCRRPRWSFLATCFAWTYAFGVIMLGLMEEASCNMFANLKIHGGSNHLVLPTGLLFKWFREAGDAHPYGGGVVRMETTDSHWLQSIYPCDMTHVLTPHAAPELLEQLGIPRPSFLNSGANRILRLRERGIIPPPPHDLLLQYTTPALEWKRLLKEAMEKDRSFAVTYAHLPGVAGDEMWRATAYERRVQLKALCGRMAPRNLRL</sequence>
<feature type="transmembrane region" description="Helical" evidence="1">
    <location>
        <begin position="279"/>
        <end position="298"/>
    </location>
</feature>
<evidence type="ECO:0000313" key="2">
    <source>
        <dbReference type="EMBL" id="CAE6955100.1"/>
    </source>
</evidence>
<evidence type="ECO:0008006" key="4">
    <source>
        <dbReference type="Google" id="ProtNLM"/>
    </source>
</evidence>
<feature type="transmembrane region" description="Helical" evidence="1">
    <location>
        <begin position="58"/>
        <end position="78"/>
    </location>
</feature>
<protein>
    <recommendedName>
        <fullName evidence="4">HTTM domain-containing protein</fullName>
    </recommendedName>
</protein>
<evidence type="ECO:0000256" key="1">
    <source>
        <dbReference type="SAM" id="Phobius"/>
    </source>
</evidence>
<proteinExistence type="predicted"/>
<feature type="transmembrane region" description="Helical" evidence="1">
    <location>
        <begin position="319"/>
        <end position="340"/>
    </location>
</feature>
<dbReference type="AlphaFoldDB" id="A0A812HLM3"/>
<feature type="transmembrane region" description="Helical" evidence="1">
    <location>
        <begin position="28"/>
        <end position="46"/>
    </location>
</feature>
<dbReference type="EMBL" id="CAJNDS010000098">
    <property type="protein sequence ID" value="CAE6955100.1"/>
    <property type="molecule type" value="Genomic_DNA"/>
</dbReference>
<feature type="transmembrane region" description="Helical" evidence="1">
    <location>
        <begin position="172"/>
        <end position="193"/>
    </location>
</feature>
<reference evidence="2" key="1">
    <citation type="submission" date="2021-02" db="EMBL/GenBank/DDBJ databases">
        <authorList>
            <person name="Dougan E. K."/>
            <person name="Rhodes N."/>
            <person name="Thang M."/>
            <person name="Chan C."/>
        </authorList>
    </citation>
    <scope>NUCLEOTIDE SEQUENCE</scope>
</reference>